<gene>
    <name evidence="2" type="ORF">PHYEVI_LOCUS9987</name>
</gene>
<keyword evidence="3" id="KW-1185">Reference proteome</keyword>
<dbReference type="AlphaFoldDB" id="A0A9N9TSB0"/>
<dbReference type="EMBL" id="OU900100">
    <property type="protein sequence ID" value="CAG9863703.1"/>
    <property type="molecule type" value="Genomic_DNA"/>
</dbReference>
<feature type="compositionally biased region" description="Basic residues" evidence="1">
    <location>
        <begin position="123"/>
        <end position="138"/>
    </location>
</feature>
<sequence>MTLTNKDIDVYFHMKNHYLKLRNAKSTFIFSPKKAQVKSGCSLPEKYQKMKEFEDKHFKNKHCLPYYNNDSAANIPSFYHSEFKGESNILSDNRPSTRRNAAELPPPPKIVKPRTVPYEKYTHPKSAKARTTEKKKKSSPSPKKSNSPNRNMPAPGNSRNDSLSSRSGGKDRRSTPTGNSKRSLSLSSQSGHEIDGDAKVTSPITPTKRSSRETRRNEKIEEHEYLVFLLRVTEDIIMNNYYLNEDIERVFKEHMENNKNRLDKEKMEQHLATLADELHIYDVQTNFPAAENSCNVQKSFYNPNVQNFMDLECDNNQPNVNLDLYLNPPVDPNYYYNQTYQNNLDEIIYYRHSLGRLTEHTEPTNSSTTIGNAVSTCPTKSNNNLSETMLMDLSESKLKIFDTRSAVFIRKNSEGSICPSKQLRIAISENIMHQNDLNEESETDFNNEIKPDQNENVVEFKSEQKKTVDASENVVIDEAPVVICKDSLQKIDDEIEEIQEHSNADRFRTERGSNVAELTDKESNQFLKSEKSDFSTDSTEKYELAEKYRTSRFKTSLPEHKKCIASELIVNDSSTTVYSDFTTEKSEINDEKRTNCNTEETHEKIGDFDTSKRPVIDNKVAEKGDFETDNKEDKSIKSGFHLHQKYDMRLNLDFARDSIESMVPSPYLETAKEFPNVEESKSYSIFPIDRRPVEEADKSVQTSHRIETDSKCVQMSCAYTTISCCTEENDFHVDVNDYVLITSPVYVLKSVLRSPGKIVIEKDEFLDRLDEGHSEANSLDTKLLGTDYDLTPERDTTVVPSGARVPSLASIQEDNLLLTGVYDLHEIEADKELDTDGSGTYRCLDVSKSMSCDDEIFHRKSEVLVTRNSLSDREVRTSSQARRFHKLKQIQMLVSNSTSSASLNS</sequence>
<name>A0A9N9TSB0_PHYSR</name>
<accession>A0A9N9TSB0</accession>
<dbReference type="Proteomes" id="UP001153712">
    <property type="component" value="Chromosome 7"/>
</dbReference>
<evidence type="ECO:0000313" key="3">
    <source>
        <dbReference type="Proteomes" id="UP001153712"/>
    </source>
</evidence>
<dbReference type="OrthoDB" id="6263678at2759"/>
<evidence type="ECO:0000256" key="1">
    <source>
        <dbReference type="SAM" id="MobiDB-lite"/>
    </source>
</evidence>
<proteinExistence type="predicted"/>
<evidence type="ECO:0000313" key="2">
    <source>
        <dbReference type="EMBL" id="CAG9863703.1"/>
    </source>
</evidence>
<feature type="compositionally biased region" description="Polar residues" evidence="1">
    <location>
        <begin position="157"/>
        <end position="167"/>
    </location>
</feature>
<feature type="compositionally biased region" description="Low complexity" evidence="1">
    <location>
        <begin position="139"/>
        <end position="149"/>
    </location>
</feature>
<protein>
    <submittedName>
        <fullName evidence="2">Uncharacterized protein</fullName>
    </submittedName>
</protein>
<organism evidence="2 3">
    <name type="scientific">Phyllotreta striolata</name>
    <name type="common">Striped flea beetle</name>
    <name type="synonym">Crioceris striolata</name>
    <dbReference type="NCBI Taxonomy" id="444603"/>
    <lineage>
        <taxon>Eukaryota</taxon>
        <taxon>Metazoa</taxon>
        <taxon>Ecdysozoa</taxon>
        <taxon>Arthropoda</taxon>
        <taxon>Hexapoda</taxon>
        <taxon>Insecta</taxon>
        <taxon>Pterygota</taxon>
        <taxon>Neoptera</taxon>
        <taxon>Endopterygota</taxon>
        <taxon>Coleoptera</taxon>
        <taxon>Polyphaga</taxon>
        <taxon>Cucujiformia</taxon>
        <taxon>Chrysomeloidea</taxon>
        <taxon>Chrysomelidae</taxon>
        <taxon>Galerucinae</taxon>
        <taxon>Alticini</taxon>
        <taxon>Phyllotreta</taxon>
    </lineage>
</organism>
<feature type="compositionally biased region" description="Low complexity" evidence="1">
    <location>
        <begin position="180"/>
        <end position="190"/>
    </location>
</feature>
<reference evidence="2" key="1">
    <citation type="submission" date="2022-01" db="EMBL/GenBank/DDBJ databases">
        <authorList>
            <person name="King R."/>
        </authorList>
    </citation>
    <scope>NUCLEOTIDE SEQUENCE</scope>
</reference>
<feature type="region of interest" description="Disordered" evidence="1">
    <location>
        <begin position="87"/>
        <end position="216"/>
    </location>
</feature>